<feature type="compositionally biased region" description="Polar residues" evidence="1">
    <location>
        <begin position="109"/>
        <end position="129"/>
    </location>
</feature>
<feature type="region of interest" description="Disordered" evidence="1">
    <location>
        <begin position="96"/>
        <end position="129"/>
    </location>
</feature>
<dbReference type="KEGG" id="psoj:PHYSODRAFT_304879"/>
<dbReference type="AlphaFoldDB" id="G5A0I7"/>
<dbReference type="Proteomes" id="UP000002640">
    <property type="component" value="Unassembled WGS sequence"/>
</dbReference>
<dbReference type="InParanoid" id="G5A0I7"/>
<evidence type="ECO:0000256" key="1">
    <source>
        <dbReference type="SAM" id="MobiDB-lite"/>
    </source>
</evidence>
<dbReference type="EMBL" id="JH159158">
    <property type="protein sequence ID" value="EGZ11376.1"/>
    <property type="molecule type" value="Genomic_DNA"/>
</dbReference>
<dbReference type="RefSeq" id="XP_009534121.1">
    <property type="nucleotide sequence ID" value="XM_009535826.1"/>
</dbReference>
<name>G5A0I7_PHYSP</name>
<protein>
    <submittedName>
        <fullName evidence="2">Uncharacterized protein</fullName>
    </submittedName>
</protein>
<evidence type="ECO:0000313" key="2">
    <source>
        <dbReference type="EMBL" id="EGZ11376.1"/>
    </source>
</evidence>
<feature type="compositionally biased region" description="Acidic residues" evidence="1">
    <location>
        <begin position="96"/>
        <end position="107"/>
    </location>
</feature>
<reference evidence="2 3" key="1">
    <citation type="journal article" date="2006" name="Science">
        <title>Phytophthora genome sequences uncover evolutionary origins and mechanisms of pathogenesis.</title>
        <authorList>
            <person name="Tyler B.M."/>
            <person name="Tripathy S."/>
            <person name="Zhang X."/>
            <person name="Dehal P."/>
            <person name="Jiang R.H."/>
            <person name="Aerts A."/>
            <person name="Arredondo F.D."/>
            <person name="Baxter L."/>
            <person name="Bensasson D."/>
            <person name="Beynon J.L."/>
            <person name="Chapman J."/>
            <person name="Damasceno C.M."/>
            <person name="Dorrance A.E."/>
            <person name="Dou D."/>
            <person name="Dickerman A.W."/>
            <person name="Dubchak I.L."/>
            <person name="Garbelotto M."/>
            <person name="Gijzen M."/>
            <person name="Gordon S.G."/>
            <person name="Govers F."/>
            <person name="Grunwald N.J."/>
            <person name="Huang W."/>
            <person name="Ivors K.L."/>
            <person name="Jones R.W."/>
            <person name="Kamoun S."/>
            <person name="Krampis K."/>
            <person name="Lamour K.H."/>
            <person name="Lee M.K."/>
            <person name="McDonald W.H."/>
            <person name="Medina M."/>
            <person name="Meijer H.J."/>
            <person name="Nordberg E.K."/>
            <person name="Maclean D.J."/>
            <person name="Ospina-Giraldo M.D."/>
            <person name="Morris P.F."/>
            <person name="Phuntumart V."/>
            <person name="Putnam N.H."/>
            <person name="Rash S."/>
            <person name="Rose J.K."/>
            <person name="Sakihama Y."/>
            <person name="Salamov A.A."/>
            <person name="Savidor A."/>
            <person name="Scheuring C.F."/>
            <person name="Smith B.M."/>
            <person name="Sobral B.W."/>
            <person name="Terry A."/>
            <person name="Torto-Alalibo T.A."/>
            <person name="Win J."/>
            <person name="Xu Z."/>
            <person name="Zhang H."/>
            <person name="Grigoriev I.V."/>
            <person name="Rokhsar D.S."/>
            <person name="Boore J.L."/>
        </authorList>
    </citation>
    <scope>NUCLEOTIDE SEQUENCE [LARGE SCALE GENOMIC DNA]</scope>
    <source>
        <strain evidence="2 3">P6497</strain>
    </source>
</reference>
<sequence length="193" mass="20442">MGPSSRCRWLLNVIFPFAASPPPVPAMKLAIPSLLVGLVLVSIASPLNLVAAQDEQSDPTPASLVASGVLENRTVTTSAFVNETTTVVTTVLWTEEEQVEEEEEDGDASLSSTPDATAEPQTDDNSPTTYLVNETIIVVTTVQGYRNVTTSVLRVLTPVDEVADDDDQVEDGDDDGVKELLDPAVASTVSNAK</sequence>
<feature type="compositionally biased region" description="Acidic residues" evidence="1">
    <location>
        <begin position="163"/>
        <end position="174"/>
    </location>
</feature>
<gene>
    <name evidence="2" type="ORF">PHYSODRAFT_304879</name>
</gene>
<organism evidence="2 3">
    <name type="scientific">Phytophthora sojae (strain P6497)</name>
    <name type="common">Soybean stem and root rot agent</name>
    <name type="synonym">Phytophthora megasperma f. sp. glycines</name>
    <dbReference type="NCBI Taxonomy" id="1094619"/>
    <lineage>
        <taxon>Eukaryota</taxon>
        <taxon>Sar</taxon>
        <taxon>Stramenopiles</taxon>
        <taxon>Oomycota</taxon>
        <taxon>Peronosporomycetes</taxon>
        <taxon>Peronosporales</taxon>
        <taxon>Peronosporaceae</taxon>
        <taxon>Phytophthora</taxon>
    </lineage>
</organism>
<accession>G5A0I7</accession>
<feature type="region of interest" description="Disordered" evidence="1">
    <location>
        <begin position="163"/>
        <end position="193"/>
    </location>
</feature>
<dbReference type="GeneID" id="20642464"/>
<keyword evidence="3" id="KW-1185">Reference proteome</keyword>
<evidence type="ECO:0000313" key="3">
    <source>
        <dbReference type="Proteomes" id="UP000002640"/>
    </source>
</evidence>
<proteinExistence type="predicted"/>